<accession>A0A7W6V1F6</accession>
<feature type="domain" description="Methyl-accepting transducer" evidence="8">
    <location>
        <begin position="442"/>
        <end position="671"/>
    </location>
</feature>
<evidence type="ECO:0000259" key="9">
    <source>
        <dbReference type="PROSITE" id="PS50885"/>
    </source>
</evidence>
<dbReference type="GO" id="GO:0016020">
    <property type="term" value="C:membrane"/>
    <property type="evidence" value="ECO:0007669"/>
    <property type="project" value="UniProtKB-SubCell"/>
</dbReference>
<dbReference type="InterPro" id="IPR004089">
    <property type="entry name" value="MCPsignal_dom"/>
</dbReference>
<dbReference type="Gene3D" id="6.10.340.10">
    <property type="match status" value="1"/>
</dbReference>
<keyword evidence="7" id="KW-0472">Membrane</keyword>
<evidence type="ECO:0000313" key="10">
    <source>
        <dbReference type="EMBL" id="MBB4350420.1"/>
    </source>
</evidence>
<evidence type="ECO:0000256" key="5">
    <source>
        <dbReference type="SAM" id="Coils"/>
    </source>
</evidence>
<dbReference type="InterPro" id="IPR051310">
    <property type="entry name" value="MCP_chemotaxis"/>
</dbReference>
<keyword evidence="2" id="KW-0145">Chemotaxis</keyword>
<dbReference type="SUPFAM" id="SSF158472">
    <property type="entry name" value="HAMP domain-like"/>
    <property type="match status" value="1"/>
</dbReference>
<evidence type="ECO:0000313" key="11">
    <source>
        <dbReference type="EMBL" id="MBB4413548.1"/>
    </source>
</evidence>
<keyword evidence="4" id="KW-0807">Transducer</keyword>
<dbReference type="AlphaFoldDB" id="A0A7W6V1F6"/>
<keyword evidence="7" id="KW-0812">Transmembrane</keyword>
<dbReference type="SMART" id="SM00304">
    <property type="entry name" value="HAMP"/>
    <property type="match status" value="2"/>
</dbReference>
<organism evidence="12 15">
    <name type="scientific">Aliirhizobium cellulosilyticum</name>
    <dbReference type="NCBI Taxonomy" id="393664"/>
    <lineage>
        <taxon>Bacteria</taxon>
        <taxon>Pseudomonadati</taxon>
        <taxon>Pseudomonadota</taxon>
        <taxon>Alphaproteobacteria</taxon>
        <taxon>Hyphomicrobiales</taxon>
        <taxon>Rhizobiaceae</taxon>
        <taxon>Aliirhizobium</taxon>
    </lineage>
</organism>
<dbReference type="InterPro" id="IPR003660">
    <property type="entry name" value="HAMP_dom"/>
</dbReference>
<dbReference type="GO" id="GO:0006935">
    <property type="term" value="P:chemotaxis"/>
    <property type="evidence" value="ECO:0007669"/>
    <property type="project" value="UniProtKB-KW"/>
</dbReference>
<dbReference type="RefSeq" id="WP_246436301.1">
    <property type="nucleotide sequence ID" value="NZ_JACIGW010000005.1"/>
</dbReference>
<feature type="region of interest" description="Disordered" evidence="6">
    <location>
        <begin position="486"/>
        <end position="506"/>
    </location>
</feature>
<feature type="domain" description="HAMP" evidence="9">
    <location>
        <begin position="303"/>
        <end position="356"/>
    </location>
</feature>
<evidence type="ECO:0000256" key="1">
    <source>
        <dbReference type="ARBA" id="ARBA00004370"/>
    </source>
</evidence>
<dbReference type="Gene3D" id="1.10.287.950">
    <property type="entry name" value="Methyl-accepting chemotaxis protein"/>
    <property type="match status" value="1"/>
</dbReference>
<dbReference type="Pfam" id="PF00015">
    <property type="entry name" value="MCPsignal"/>
    <property type="match status" value="1"/>
</dbReference>
<dbReference type="FunFam" id="1.10.287.950:FF:000001">
    <property type="entry name" value="Methyl-accepting chemotaxis sensory transducer"/>
    <property type="match status" value="1"/>
</dbReference>
<evidence type="ECO:0000256" key="4">
    <source>
        <dbReference type="PROSITE-ProRule" id="PRU00284"/>
    </source>
</evidence>
<dbReference type="PANTHER" id="PTHR43531:SF11">
    <property type="entry name" value="METHYL-ACCEPTING CHEMOTAXIS PROTEIN 3"/>
    <property type="match status" value="1"/>
</dbReference>
<feature type="transmembrane region" description="Helical" evidence="7">
    <location>
        <begin position="280"/>
        <end position="302"/>
    </location>
</feature>
<dbReference type="SMART" id="SM00283">
    <property type="entry name" value="MA"/>
    <property type="match status" value="1"/>
</dbReference>
<protein>
    <submittedName>
        <fullName evidence="12">Methyl-accepting chemotaxis protein</fullName>
    </submittedName>
</protein>
<gene>
    <name evidence="11" type="ORF">GGE31_004076</name>
    <name evidence="10" type="ORF">GGE33_004185</name>
    <name evidence="12" type="ORF">GGE35_004018</name>
</gene>
<dbReference type="EMBL" id="JACIGY010000006">
    <property type="protein sequence ID" value="MBB4413548.1"/>
    <property type="molecule type" value="Genomic_DNA"/>
</dbReference>
<dbReference type="Pfam" id="PF00672">
    <property type="entry name" value="HAMP"/>
    <property type="match status" value="1"/>
</dbReference>
<proteinExistence type="inferred from homology"/>
<dbReference type="PANTHER" id="PTHR43531">
    <property type="entry name" value="PROTEIN ICFG"/>
    <property type="match status" value="1"/>
</dbReference>
<dbReference type="Proteomes" id="UP000524535">
    <property type="component" value="Unassembled WGS sequence"/>
</dbReference>
<evidence type="ECO:0000259" key="8">
    <source>
        <dbReference type="PROSITE" id="PS50111"/>
    </source>
</evidence>
<keyword evidence="14" id="KW-1185">Reference proteome</keyword>
<feature type="transmembrane region" description="Helical" evidence="7">
    <location>
        <begin position="12"/>
        <end position="32"/>
    </location>
</feature>
<evidence type="ECO:0000313" key="12">
    <source>
        <dbReference type="EMBL" id="MBB4448181.1"/>
    </source>
</evidence>
<comment type="subcellular location">
    <subcellularLocation>
        <location evidence="1">Membrane</location>
    </subcellularLocation>
</comment>
<dbReference type="InterPro" id="IPR032255">
    <property type="entry name" value="HBM"/>
</dbReference>
<feature type="domain" description="HAMP" evidence="9">
    <location>
        <begin position="385"/>
        <end position="437"/>
    </location>
</feature>
<dbReference type="PROSITE" id="PS50885">
    <property type="entry name" value="HAMP"/>
    <property type="match status" value="2"/>
</dbReference>
<dbReference type="CDD" id="cd11386">
    <property type="entry name" value="MCP_signal"/>
    <property type="match status" value="1"/>
</dbReference>
<dbReference type="PROSITE" id="PS50111">
    <property type="entry name" value="CHEMOTAXIS_TRANSDUC_2"/>
    <property type="match status" value="1"/>
</dbReference>
<evidence type="ECO:0000256" key="6">
    <source>
        <dbReference type="SAM" id="MobiDB-lite"/>
    </source>
</evidence>
<evidence type="ECO:0000313" key="14">
    <source>
        <dbReference type="Proteomes" id="UP000524535"/>
    </source>
</evidence>
<dbReference type="Proteomes" id="UP000576087">
    <property type="component" value="Unassembled WGS sequence"/>
</dbReference>
<feature type="coiled-coil region" evidence="5">
    <location>
        <begin position="347"/>
        <end position="385"/>
    </location>
</feature>
<comment type="similarity">
    <text evidence="3">Belongs to the methyl-accepting chemotaxis (MCP) protein family.</text>
</comment>
<name>A0A7W6V1F6_9HYPH</name>
<dbReference type="GO" id="GO:0007165">
    <property type="term" value="P:signal transduction"/>
    <property type="evidence" value="ECO:0007669"/>
    <property type="project" value="UniProtKB-KW"/>
</dbReference>
<dbReference type="EMBL" id="JACIGW010000005">
    <property type="protein sequence ID" value="MBB4350420.1"/>
    <property type="molecule type" value="Genomic_DNA"/>
</dbReference>
<comment type="caution">
    <text evidence="12">The sequence shown here is derived from an EMBL/GenBank/DDBJ whole genome shotgun (WGS) entry which is preliminary data.</text>
</comment>
<evidence type="ECO:0000256" key="7">
    <source>
        <dbReference type="SAM" id="Phobius"/>
    </source>
</evidence>
<dbReference type="SUPFAM" id="SSF58104">
    <property type="entry name" value="Methyl-accepting chemotaxis protein (MCP) signaling domain"/>
    <property type="match status" value="1"/>
</dbReference>
<evidence type="ECO:0000256" key="2">
    <source>
        <dbReference type="ARBA" id="ARBA00022500"/>
    </source>
</evidence>
<sequence>MAFFSNLRISHRVLLLAILALVGIVAISAIFLGQRQIERGYRATADALTERQAEVSMMSAGVSDSLLWEQYFLLNKDIVAVEKFQSVIAGVHARLGRLKSSATGGLTANLDRLGEGLAAYEAAFATLVKDNQDLGLDQNNGLEGAMRSAVHSIEDRLQSVEDAAIRASMLMMRRHEKDFILRRDAGYLQKHAAEAETFTVLVKQAFRPGAQRSRVMDALEVYRTAFKLYADGSLKEAKSEADVSEAYRALEPQVAAVRAAYETQRTEALAENELVAERNLFIVAALLLGAIATLTAGVWLIGRSITGPVVAMTGAMRRLANGKTDITIPALHCRNEFGAMAGALDTFREAAIANMRLEQEAAAARANAEDERKRMHEEAEAEARRILQQATRGLAGGLQRLAEGDLSFTLCEPFAPDFEALRSDLNQTVARLADVMTEIAHASGSIEGGSREIAGSADDLSRRTEQQAASLEETAAALDEITANVGNSSRRSQEAHGLASEANKAAEHTRGLVSDALQAMRRIEGSSARISGIIGVIDEIAFQTNLLALNAGVEAARAGDAGRGFAVVAQEVRALASRSADAAREIKQLIQISADEVKDGVRSVRDTGDALTGISSRIEAINVQVEAIAVSAREQSVGLGEINSAVNLLDQGTQQNAAMVEENNAASALLMTEAQRLRELVGMFRLTPKQQMDRRLDSRAA</sequence>
<dbReference type="EMBL" id="JACIHM010000006">
    <property type="protein sequence ID" value="MBB4448181.1"/>
    <property type="molecule type" value="Genomic_DNA"/>
</dbReference>
<evidence type="ECO:0000313" key="13">
    <source>
        <dbReference type="Proteomes" id="UP000520770"/>
    </source>
</evidence>
<keyword evidence="5" id="KW-0175">Coiled coil</keyword>
<dbReference type="SMART" id="SM01358">
    <property type="entry name" value="HBM"/>
    <property type="match status" value="1"/>
</dbReference>
<keyword evidence="7" id="KW-1133">Transmembrane helix</keyword>
<evidence type="ECO:0000256" key="3">
    <source>
        <dbReference type="ARBA" id="ARBA00029447"/>
    </source>
</evidence>
<dbReference type="Proteomes" id="UP000520770">
    <property type="component" value="Unassembled WGS sequence"/>
</dbReference>
<reference evidence="13 14" key="1">
    <citation type="submission" date="2020-08" db="EMBL/GenBank/DDBJ databases">
        <title>Genomic Encyclopedia of Type Strains, Phase IV (KMG-V): Genome sequencing to study the core and pangenomes of soil and plant-associated prokaryotes.</title>
        <authorList>
            <person name="Whitman W."/>
        </authorList>
    </citation>
    <scope>NUCLEOTIDE SEQUENCE [LARGE SCALE GENOMIC DNA]</scope>
    <source>
        <strain evidence="11 14">SEMIA 444</strain>
        <strain evidence="10 13">SEMIA 448</strain>
        <strain evidence="12 15">SEMIA 452</strain>
    </source>
</reference>
<evidence type="ECO:0000313" key="15">
    <source>
        <dbReference type="Proteomes" id="UP000576087"/>
    </source>
</evidence>